<name>A0AAD5W4H8_9AGAR</name>
<dbReference type="Proteomes" id="UP001213000">
    <property type="component" value="Unassembled WGS sequence"/>
</dbReference>
<protein>
    <submittedName>
        <fullName evidence="2">Uncharacterized protein</fullName>
    </submittedName>
</protein>
<feature type="transmembrane region" description="Helical" evidence="1">
    <location>
        <begin position="106"/>
        <end position="128"/>
    </location>
</feature>
<dbReference type="EMBL" id="JANIEX010000007">
    <property type="protein sequence ID" value="KAJ3576673.1"/>
    <property type="molecule type" value="Genomic_DNA"/>
</dbReference>
<keyword evidence="1" id="KW-0812">Transmembrane</keyword>
<dbReference type="AlphaFoldDB" id="A0AAD5W4H8"/>
<feature type="transmembrane region" description="Helical" evidence="1">
    <location>
        <begin position="149"/>
        <end position="172"/>
    </location>
</feature>
<keyword evidence="1" id="KW-1133">Transmembrane helix</keyword>
<feature type="transmembrane region" description="Helical" evidence="1">
    <location>
        <begin position="16"/>
        <end position="44"/>
    </location>
</feature>
<gene>
    <name evidence="2" type="ORF">NP233_g266</name>
</gene>
<sequence>MQISAQLAASLSKREVVWIVGLVMGGIAYGALLTLSIMTLVALFRARKIAIRNAEKRLALQYQILQLHIVLVTGLNTFLQVWNLIHYSREIVYTEKSQLTYFYRDWSTIVTVLLAALTDGLLVWKCYAVQNALSNAALSTDRPSGTSNICWIFPLLLWFAQTGVGTACVALFDPETPIEIKTPIDQSMKLFIAGFSLAILLSFSATANIVIRLLLHRRYLISALGESTRYPLLVSRILIESAALNVPITLILVVSTGLREFYGPMITQILNPCQAIASILVIYQVGRRRTASQYWSENDHVIDYWCTFFDISSWVDSGGWPDHNYCSSQSLTLPHGLRLITNLWDDLAQCASDGRGCGVARAVDERHFSDTSRPRFHGKERYWQIGPMTAQIGGLLSLDILVLCDSLTSLLVRHYASSIELPSGNFIYHPLSQSRILLVNEALKMIRQCRQLVYLRVSCGDPPYVDTEFDDAPPYLPITPLEPSRLHRFEFRGSERRSGGGRRQKAIIDKRACAILKLFGFLRRLATNTVHFGIDLGLELVSGASPSHAIPTRQFENHILCRHWKFHFLDLYPCKPVAEAGQGSDYPLQPPSTPPTEWIAISYEEVDGRIAMASGRHGRQESEVVRT</sequence>
<evidence type="ECO:0000313" key="3">
    <source>
        <dbReference type="Proteomes" id="UP001213000"/>
    </source>
</evidence>
<comment type="caution">
    <text evidence="2">The sequence shown here is derived from an EMBL/GenBank/DDBJ whole genome shotgun (WGS) entry which is preliminary data.</text>
</comment>
<feature type="transmembrane region" description="Helical" evidence="1">
    <location>
        <begin position="65"/>
        <end position="86"/>
    </location>
</feature>
<proteinExistence type="predicted"/>
<feature type="transmembrane region" description="Helical" evidence="1">
    <location>
        <begin position="236"/>
        <end position="255"/>
    </location>
</feature>
<organism evidence="2 3">
    <name type="scientific">Leucocoprinus birnbaumii</name>
    <dbReference type="NCBI Taxonomy" id="56174"/>
    <lineage>
        <taxon>Eukaryota</taxon>
        <taxon>Fungi</taxon>
        <taxon>Dikarya</taxon>
        <taxon>Basidiomycota</taxon>
        <taxon>Agaricomycotina</taxon>
        <taxon>Agaricomycetes</taxon>
        <taxon>Agaricomycetidae</taxon>
        <taxon>Agaricales</taxon>
        <taxon>Agaricineae</taxon>
        <taxon>Agaricaceae</taxon>
        <taxon>Leucocoprinus</taxon>
    </lineage>
</organism>
<keyword evidence="3" id="KW-1185">Reference proteome</keyword>
<feature type="transmembrane region" description="Helical" evidence="1">
    <location>
        <begin position="192"/>
        <end position="215"/>
    </location>
</feature>
<accession>A0AAD5W4H8</accession>
<evidence type="ECO:0000256" key="1">
    <source>
        <dbReference type="SAM" id="Phobius"/>
    </source>
</evidence>
<reference evidence="2" key="1">
    <citation type="submission" date="2022-07" db="EMBL/GenBank/DDBJ databases">
        <title>Genome Sequence of Leucocoprinus birnbaumii.</title>
        <authorList>
            <person name="Buettner E."/>
        </authorList>
    </citation>
    <scope>NUCLEOTIDE SEQUENCE</scope>
    <source>
        <strain evidence="2">VT141</strain>
    </source>
</reference>
<keyword evidence="1" id="KW-0472">Membrane</keyword>
<evidence type="ECO:0000313" key="2">
    <source>
        <dbReference type="EMBL" id="KAJ3576673.1"/>
    </source>
</evidence>